<evidence type="ECO:0008006" key="4">
    <source>
        <dbReference type="Google" id="ProtNLM"/>
    </source>
</evidence>
<feature type="signal peptide" evidence="1">
    <location>
        <begin position="1"/>
        <end position="19"/>
    </location>
</feature>
<dbReference type="EMBL" id="BORP01000001">
    <property type="protein sequence ID" value="GIO25557.1"/>
    <property type="molecule type" value="Genomic_DNA"/>
</dbReference>
<reference evidence="2" key="1">
    <citation type="submission" date="2021-03" db="EMBL/GenBank/DDBJ databases">
        <title>Antimicrobial resistance genes in bacteria isolated from Japanese honey, and their potential for conferring macrolide and lincosamide resistance in the American foulbrood pathogen Paenibacillus larvae.</title>
        <authorList>
            <person name="Okamoto M."/>
            <person name="Kumagai M."/>
            <person name="Kanamori H."/>
            <person name="Takamatsu D."/>
        </authorList>
    </citation>
    <scope>NUCLEOTIDE SEQUENCE</scope>
    <source>
        <strain evidence="2">J43TS3</strain>
    </source>
</reference>
<dbReference type="RefSeq" id="WP_212919100.1">
    <property type="nucleotide sequence ID" value="NZ_BORP01000001.1"/>
</dbReference>
<evidence type="ECO:0000313" key="3">
    <source>
        <dbReference type="Proteomes" id="UP000676917"/>
    </source>
</evidence>
<comment type="caution">
    <text evidence="2">The sequence shown here is derived from an EMBL/GenBank/DDBJ whole genome shotgun (WGS) entry which is preliminary data.</text>
</comment>
<gene>
    <name evidence="2" type="ORF">J43TS3_01680</name>
</gene>
<sequence length="182" mass="20611">MKRLLIIMLFGIICLVGCSSNTLQEAISDSVYGKFDKPEILYQNDDIGIVLFLTKNEKGEFIICQSSYEKNGLDRYNLVTSGDQMIPIELGKKSEFITLNSIEEKSGDSFNVIWGGIFHHSGAKHVAYKIHSTDEGEKVFQNNVEINKKHVFVDVIEEPISDSYTITFNILDKEGNILFTYN</sequence>
<organism evidence="2 3">
    <name type="scientific">Ornithinibacillus bavariensis</name>
    <dbReference type="NCBI Taxonomy" id="545502"/>
    <lineage>
        <taxon>Bacteria</taxon>
        <taxon>Bacillati</taxon>
        <taxon>Bacillota</taxon>
        <taxon>Bacilli</taxon>
        <taxon>Bacillales</taxon>
        <taxon>Bacillaceae</taxon>
        <taxon>Ornithinibacillus</taxon>
    </lineage>
</organism>
<evidence type="ECO:0000256" key="1">
    <source>
        <dbReference type="SAM" id="SignalP"/>
    </source>
</evidence>
<keyword evidence="1" id="KW-0732">Signal</keyword>
<keyword evidence="3" id="KW-1185">Reference proteome</keyword>
<proteinExistence type="predicted"/>
<dbReference type="AlphaFoldDB" id="A0A920C6C7"/>
<name>A0A920C6C7_9BACI</name>
<feature type="chain" id="PRO_5039402572" description="Lipoprotein" evidence="1">
    <location>
        <begin position="20"/>
        <end position="182"/>
    </location>
</feature>
<evidence type="ECO:0000313" key="2">
    <source>
        <dbReference type="EMBL" id="GIO25557.1"/>
    </source>
</evidence>
<accession>A0A920C6C7</accession>
<protein>
    <recommendedName>
        <fullName evidence="4">Lipoprotein</fullName>
    </recommendedName>
</protein>
<dbReference type="Proteomes" id="UP000676917">
    <property type="component" value="Unassembled WGS sequence"/>
</dbReference>